<gene>
    <name evidence="1" type="ORF">S06H3_65639</name>
</gene>
<organism evidence="1">
    <name type="scientific">marine sediment metagenome</name>
    <dbReference type="NCBI Taxonomy" id="412755"/>
    <lineage>
        <taxon>unclassified sequences</taxon>
        <taxon>metagenomes</taxon>
        <taxon>ecological metagenomes</taxon>
    </lineage>
</organism>
<sequence>MNNKFLIILILIIQDSLPELKRESFYCSRLASVGRLASNGI</sequence>
<feature type="non-terminal residue" evidence="1">
    <location>
        <position position="41"/>
    </location>
</feature>
<name>X1S5H6_9ZZZZ</name>
<evidence type="ECO:0000313" key="1">
    <source>
        <dbReference type="EMBL" id="GAI70695.1"/>
    </source>
</evidence>
<dbReference type="AlphaFoldDB" id="X1S5H6"/>
<protein>
    <submittedName>
        <fullName evidence="1">Uncharacterized protein</fullName>
    </submittedName>
</protein>
<reference evidence="1" key="1">
    <citation type="journal article" date="2014" name="Front. Microbiol.">
        <title>High frequency of phylogenetically diverse reductive dehalogenase-homologous genes in deep subseafloor sedimentary metagenomes.</title>
        <authorList>
            <person name="Kawai M."/>
            <person name="Futagami T."/>
            <person name="Toyoda A."/>
            <person name="Takaki Y."/>
            <person name="Nishi S."/>
            <person name="Hori S."/>
            <person name="Arai W."/>
            <person name="Tsubouchi T."/>
            <person name="Morono Y."/>
            <person name="Uchiyama I."/>
            <person name="Ito T."/>
            <person name="Fujiyama A."/>
            <person name="Inagaki F."/>
            <person name="Takami H."/>
        </authorList>
    </citation>
    <scope>NUCLEOTIDE SEQUENCE</scope>
    <source>
        <strain evidence="1">Expedition CK06-06</strain>
    </source>
</reference>
<comment type="caution">
    <text evidence="1">The sequence shown here is derived from an EMBL/GenBank/DDBJ whole genome shotgun (WGS) entry which is preliminary data.</text>
</comment>
<accession>X1S5H6</accession>
<proteinExistence type="predicted"/>
<dbReference type="EMBL" id="BARV01044288">
    <property type="protein sequence ID" value="GAI70695.1"/>
    <property type="molecule type" value="Genomic_DNA"/>
</dbReference>